<name>A0ABQ9UEH3_SAGOE</name>
<dbReference type="EMBL" id="JASSZA010000013">
    <property type="protein sequence ID" value="KAK2095462.1"/>
    <property type="molecule type" value="Genomic_DNA"/>
</dbReference>
<evidence type="ECO:0000313" key="2">
    <source>
        <dbReference type="Proteomes" id="UP001266305"/>
    </source>
</evidence>
<reference evidence="1 2" key="1">
    <citation type="submission" date="2023-05" db="EMBL/GenBank/DDBJ databases">
        <title>B98-5 Cell Line De Novo Hybrid Assembly: An Optical Mapping Approach.</title>
        <authorList>
            <person name="Kananen K."/>
            <person name="Auerbach J.A."/>
            <person name="Kautto E."/>
            <person name="Blachly J.S."/>
        </authorList>
    </citation>
    <scope>NUCLEOTIDE SEQUENCE [LARGE SCALE GENOMIC DNA]</scope>
    <source>
        <strain evidence="1">B95-8</strain>
        <tissue evidence="1">Cell line</tissue>
    </source>
</reference>
<protein>
    <submittedName>
        <fullName evidence="1">Vacuolar protein sorting-associated protein 13B</fullName>
    </submittedName>
</protein>
<dbReference type="Proteomes" id="UP001266305">
    <property type="component" value="Unassembled WGS sequence"/>
</dbReference>
<proteinExistence type="predicted"/>
<dbReference type="PANTHER" id="PTHR12517:SF0">
    <property type="entry name" value="INTERMEMBRANE LIPID TRANSFER PROTEIN VPS13B"/>
    <property type="match status" value="1"/>
</dbReference>
<comment type="caution">
    <text evidence="1">The sequence shown here is derived from an EMBL/GenBank/DDBJ whole genome shotgun (WGS) entry which is preliminary data.</text>
</comment>
<accession>A0ABQ9UEH3</accession>
<sequence length="173" mass="19033">MGRSCRAAGQLLASRSFRRKPDPGCSPGTCTGNTPLTNLIRMSLPVSLVRSIGNGVADFFRLPYEGLTRGPGAFITTCLWCVKMFQKLRNIKPPIGRTRIGSTVIPCTLTSITNLATSLARNMDRLSLDEEHYNRQEEWRRHLPESLGEGLRQGLSRLGISLLGKGLRGLLPV</sequence>
<dbReference type="PANTHER" id="PTHR12517">
    <property type="entry name" value="VACUOLAR PROTEIN SORTING-ASSOCIATED PROTEIN 13B"/>
    <property type="match status" value="1"/>
</dbReference>
<gene>
    <name evidence="1" type="primary">VPS13B_3</name>
    <name evidence="1" type="ORF">P7K49_026878</name>
</gene>
<organism evidence="1 2">
    <name type="scientific">Saguinus oedipus</name>
    <name type="common">Cotton-top tamarin</name>
    <name type="synonym">Oedipomidas oedipus</name>
    <dbReference type="NCBI Taxonomy" id="9490"/>
    <lineage>
        <taxon>Eukaryota</taxon>
        <taxon>Metazoa</taxon>
        <taxon>Chordata</taxon>
        <taxon>Craniata</taxon>
        <taxon>Vertebrata</taxon>
        <taxon>Euteleostomi</taxon>
        <taxon>Mammalia</taxon>
        <taxon>Eutheria</taxon>
        <taxon>Euarchontoglires</taxon>
        <taxon>Primates</taxon>
        <taxon>Haplorrhini</taxon>
        <taxon>Platyrrhini</taxon>
        <taxon>Cebidae</taxon>
        <taxon>Callitrichinae</taxon>
        <taxon>Saguinus</taxon>
    </lineage>
</organism>
<keyword evidence="2" id="KW-1185">Reference proteome</keyword>
<evidence type="ECO:0000313" key="1">
    <source>
        <dbReference type="EMBL" id="KAK2095462.1"/>
    </source>
</evidence>
<dbReference type="InterPro" id="IPR039782">
    <property type="entry name" value="VPS13B"/>
</dbReference>